<organism evidence="1 2">
    <name type="scientific">Euplotes crassus</name>
    <dbReference type="NCBI Taxonomy" id="5936"/>
    <lineage>
        <taxon>Eukaryota</taxon>
        <taxon>Sar</taxon>
        <taxon>Alveolata</taxon>
        <taxon>Ciliophora</taxon>
        <taxon>Intramacronucleata</taxon>
        <taxon>Spirotrichea</taxon>
        <taxon>Hypotrichia</taxon>
        <taxon>Euplotida</taxon>
        <taxon>Euplotidae</taxon>
        <taxon>Moneuplotes</taxon>
    </lineage>
</organism>
<name>A0AAD2CZX3_EUPCR</name>
<reference evidence="1" key="1">
    <citation type="submission" date="2023-07" db="EMBL/GenBank/DDBJ databases">
        <authorList>
            <consortium name="AG Swart"/>
            <person name="Singh M."/>
            <person name="Singh A."/>
            <person name="Seah K."/>
            <person name="Emmerich C."/>
        </authorList>
    </citation>
    <scope>NUCLEOTIDE SEQUENCE</scope>
    <source>
        <strain evidence="1">DP1</strain>
    </source>
</reference>
<evidence type="ECO:0000313" key="1">
    <source>
        <dbReference type="EMBL" id="CAI2374903.1"/>
    </source>
</evidence>
<dbReference type="AlphaFoldDB" id="A0AAD2CZX3"/>
<dbReference type="Proteomes" id="UP001295684">
    <property type="component" value="Unassembled WGS sequence"/>
</dbReference>
<accession>A0AAD2CZX3</accession>
<dbReference type="EMBL" id="CAMPGE010016334">
    <property type="protein sequence ID" value="CAI2374903.1"/>
    <property type="molecule type" value="Genomic_DNA"/>
</dbReference>
<gene>
    <name evidence="1" type="ORF">ECRASSUSDP1_LOCUS16261</name>
</gene>
<proteinExistence type="predicted"/>
<comment type="caution">
    <text evidence="1">The sequence shown here is derived from an EMBL/GenBank/DDBJ whole genome shotgun (WGS) entry which is preliminary data.</text>
</comment>
<sequence>MEPTPPSLTSCVSLFALYLSTHKYHPVRLGQIQKELNAILNERYQGILENQEIKDKTFNENEDHILKTVNELLLKYEAKEEERKMKCEYTTQTCSSEELQIHHQSTELHTKSEIFRNITGSLAALNHLTTLNLWLDDSGPKNFIQKTLPLTPLYSLNLQNYPKNPKITSNLLQISFPCSTKTLEINAIANMKLCSIQRHLPSILRVSPRVCESVILGEFTINQSQLKRIFSAFKGKKKLIFQQCEFLFQGVPDFDKALKNTFIRTLGLIGWKARDTEGCKSKPEKLIDFMKSISQSDLKNTLEEVSFGFCGLQEDLVSQSFTQNTLNHIRFLGYFDKEDYSDDY</sequence>
<evidence type="ECO:0000313" key="2">
    <source>
        <dbReference type="Proteomes" id="UP001295684"/>
    </source>
</evidence>
<keyword evidence="2" id="KW-1185">Reference proteome</keyword>
<protein>
    <submittedName>
        <fullName evidence="1">Uncharacterized protein</fullName>
    </submittedName>
</protein>